<protein>
    <submittedName>
        <fullName evidence="8">Serine protease AprX</fullName>
    </submittedName>
</protein>
<keyword evidence="4 5" id="KW-0720">Serine protease</keyword>
<evidence type="ECO:0000313" key="9">
    <source>
        <dbReference type="Proteomes" id="UP001208567"/>
    </source>
</evidence>
<keyword evidence="3 5" id="KW-0378">Hydrolase</keyword>
<evidence type="ECO:0000256" key="6">
    <source>
        <dbReference type="RuleBase" id="RU003355"/>
    </source>
</evidence>
<dbReference type="PROSITE" id="PS00137">
    <property type="entry name" value="SUBTILASE_HIS"/>
    <property type="match status" value="1"/>
</dbReference>
<evidence type="ECO:0000256" key="5">
    <source>
        <dbReference type="PROSITE-ProRule" id="PRU01240"/>
    </source>
</evidence>
<dbReference type="GO" id="GO:0006508">
    <property type="term" value="P:proteolysis"/>
    <property type="evidence" value="ECO:0007669"/>
    <property type="project" value="UniProtKB-KW"/>
</dbReference>
<evidence type="ECO:0000256" key="2">
    <source>
        <dbReference type="ARBA" id="ARBA00022670"/>
    </source>
</evidence>
<dbReference type="Pfam" id="PF00082">
    <property type="entry name" value="Peptidase_S8"/>
    <property type="match status" value="1"/>
</dbReference>
<dbReference type="InterPro" id="IPR036852">
    <property type="entry name" value="Peptidase_S8/S53_dom_sf"/>
</dbReference>
<dbReference type="EMBL" id="BRXR01000001">
    <property type="protein sequence ID" value="GLC30028.1"/>
    <property type="molecule type" value="Genomic_DNA"/>
</dbReference>
<accession>A0ABQ5N497</accession>
<dbReference type="PROSITE" id="PS00136">
    <property type="entry name" value="SUBTILASE_ASP"/>
    <property type="match status" value="1"/>
</dbReference>
<dbReference type="InterPro" id="IPR050131">
    <property type="entry name" value="Peptidase_S8_subtilisin-like"/>
</dbReference>
<organism evidence="8 9">
    <name type="scientific">Clostridium omnivorum</name>
    <dbReference type="NCBI Taxonomy" id="1604902"/>
    <lineage>
        <taxon>Bacteria</taxon>
        <taxon>Bacillati</taxon>
        <taxon>Bacillota</taxon>
        <taxon>Clostridia</taxon>
        <taxon>Eubacteriales</taxon>
        <taxon>Clostridiaceae</taxon>
        <taxon>Clostridium</taxon>
    </lineage>
</organism>
<feature type="active site" description="Charge relay system" evidence="5">
    <location>
        <position position="374"/>
    </location>
</feature>
<evidence type="ECO:0000256" key="1">
    <source>
        <dbReference type="ARBA" id="ARBA00011073"/>
    </source>
</evidence>
<feature type="active site" description="Charge relay system" evidence="5">
    <location>
        <position position="182"/>
    </location>
</feature>
<keyword evidence="2 5" id="KW-0645">Protease</keyword>
<evidence type="ECO:0000259" key="7">
    <source>
        <dbReference type="Pfam" id="PF00082"/>
    </source>
</evidence>
<feature type="active site" description="Charge relay system" evidence="5">
    <location>
        <position position="150"/>
    </location>
</feature>
<dbReference type="InterPro" id="IPR015500">
    <property type="entry name" value="Peptidase_S8_subtilisin-rel"/>
</dbReference>
<feature type="domain" description="Peptidase S8/S53" evidence="7">
    <location>
        <begin position="141"/>
        <end position="407"/>
    </location>
</feature>
<comment type="caution">
    <text evidence="8">The sequence shown here is derived from an EMBL/GenBank/DDBJ whole genome shotgun (WGS) entry which is preliminary data.</text>
</comment>
<dbReference type="Proteomes" id="UP001208567">
    <property type="component" value="Unassembled WGS sequence"/>
</dbReference>
<dbReference type="GO" id="GO:0008233">
    <property type="term" value="F:peptidase activity"/>
    <property type="evidence" value="ECO:0007669"/>
    <property type="project" value="UniProtKB-KW"/>
</dbReference>
<dbReference type="SUPFAM" id="SSF52743">
    <property type="entry name" value="Subtilisin-like"/>
    <property type="match status" value="1"/>
</dbReference>
<keyword evidence="9" id="KW-1185">Reference proteome</keyword>
<dbReference type="InterPro" id="IPR023827">
    <property type="entry name" value="Peptidase_S8_Asp-AS"/>
</dbReference>
<dbReference type="InterPro" id="IPR000209">
    <property type="entry name" value="Peptidase_S8/S53_dom"/>
</dbReference>
<dbReference type="RefSeq" id="WP_264849295.1">
    <property type="nucleotide sequence ID" value="NZ_BRXR01000001.1"/>
</dbReference>
<gene>
    <name evidence="8" type="primary">aprX</name>
    <name evidence="8" type="ORF">bsdE14_14380</name>
</gene>
<dbReference type="PROSITE" id="PS51892">
    <property type="entry name" value="SUBTILASE"/>
    <property type="match status" value="1"/>
</dbReference>
<name>A0ABQ5N497_9CLOT</name>
<proteinExistence type="inferred from homology"/>
<evidence type="ECO:0000256" key="3">
    <source>
        <dbReference type="ARBA" id="ARBA00022801"/>
    </source>
</evidence>
<dbReference type="PANTHER" id="PTHR43806:SF65">
    <property type="entry name" value="SERINE PROTEASE APRX"/>
    <property type="match status" value="1"/>
</dbReference>
<dbReference type="PANTHER" id="PTHR43806">
    <property type="entry name" value="PEPTIDASE S8"/>
    <property type="match status" value="1"/>
</dbReference>
<evidence type="ECO:0000313" key="8">
    <source>
        <dbReference type="EMBL" id="GLC30028.1"/>
    </source>
</evidence>
<evidence type="ECO:0000256" key="4">
    <source>
        <dbReference type="ARBA" id="ARBA00022825"/>
    </source>
</evidence>
<dbReference type="CDD" id="cd07487">
    <property type="entry name" value="Peptidases_S8_1"/>
    <property type="match status" value="1"/>
</dbReference>
<dbReference type="PRINTS" id="PR00723">
    <property type="entry name" value="SUBTILISIN"/>
</dbReference>
<sequence length="434" mass="46941">MIFQEVSWIRSNTDKFCPTLRKLALEWYRPFKHVPCFMQGLFKGIKQRFKKLPVIVQFDDNFEYNTCLEFLSITTKCKVSKEMPLIHGFCANVNAIVLEQLISQKKVKKIWYDNTVKAVLDIASKEVNASTLWSSNPPYTGKNIVVAVLDTGIYNHPDLSGRIIAFKDLINGKTAPYDDNGHGTHVAGDIASNGSKSNGTYKGPAPEASLVGVKVLDRFGSGTLSKVIQGIQWCISNKDALKIKIISMSLGSTASQPHTDDPVCQAVEKAWDAGIVVCVAAGNEGPDANTISSPGIDPKVITVGAIDDNNTPDISNDEIAYFSSRGPTLENISKPDIVSPGVNIISLRSPNSTLDKQNKSSRVGNYYFSLSGTSMATPICSGVAALLLQKNPNLTPSQVKKLIMTTAHPIGILPATTQGSGLIDAAKAIERVSR</sequence>
<comment type="similarity">
    <text evidence="1 5 6">Belongs to the peptidase S8 family.</text>
</comment>
<reference evidence="8 9" key="1">
    <citation type="journal article" date="2024" name="Int. J. Syst. Evol. Microbiol.">
        <title>Clostridium omnivorum sp. nov., isolated from anoxic soil under the treatment of reductive soil disinfestation.</title>
        <authorList>
            <person name="Ueki A."/>
            <person name="Tonouchi A."/>
            <person name="Kaku N."/>
            <person name="Honma S."/>
            <person name="Ueki K."/>
        </authorList>
    </citation>
    <scope>NUCLEOTIDE SEQUENCE [LARGE SCALE GENOMIC DNA]</scope>
    <source>
        <strain evidence="8 9">E14</strain>
    </source>
</reference>
<dbReference type="InterPro" id="IPR022398">
    <property type="entry name" value="Peptidase_S8_His-AS"/>
</dbReference>
<dbReference type="InterPro" id="IPR023828">
    <property type="entry name" value="Peptidase_S8_Ser-AS"/>
</dbReference>
<dbReference type="Gene3D" id="3.40.50.200">
    <property type="entry name" value="Peptidase S8/S53 domain"/>
    <property type="match status" value="1"/>
</dbReference>
<dbReference type="PROSITE" id="PS00138">
    <property type="entry name" value="SUBTILASE_SER"/>
    <property type="match status" value="1"/>
</dbReference>